<accession>A0A4V6PF65</accession>
<protein>
    <submittedName>
        <fullName evidence="1">Uncharacterized protein</fullName>
    </submittedName>
</protein>
<dbReference type="Proteomes" id="UP000294513">
    <property type="component" value="Unassembled WGS sequence"/>
</dbReference>
<sequence>MRLDQRGDPVSRNPQVRNAAERVAALVREGAQPQSLLAALDELDDELLDAGSRSTSRSMIDVPGVPPRPEHEVLCCPGPSPCSRVEEPRWPRRAPLCRIHGERLRRTALQSDE</sequence>
<keyword evidence="2" id="KW-1185">Reference proteome</keyword>
<dbReference type="AlphaFoldDB" id="A0A4V6PF65"/>
<gene>
    <name evidence="1" type="ORF">E1298_09265</name>
</gene>
<evidence type="ECO:0000313" key="1">
    <source>
        <dbReference type="EMBL" id="TDD93507.1"/>
    </source>
</evidence>
<evidence type="ECO:0000313" key="2">
    <source>
        <dbReference type="Proteomes" id="UP000294513"/>
    </source>
</evidence>
<organism evidence="1 2">
    <name type="scientific">Actinomadura rubrisoli</name>
    <dbReference type="NCBI Taxonomy" id="2530368"/>
    <lineage>
        <taxon>Bacteria</taxon>
        <taxon>Bacillati</taxon>
        <taxon>Actinomycetota</taxon>
        <taxon>Actinomycetes</taxon>
        <taxon>Streptosporangiales</taxon>
        <taxon>Thermomonosporaceae</taxon>
        <taxon>Actinomadura</taxon>
    </lineage>
</organism>
<proteinExistence type="predicted"/>
<name>A0A4V6PF65_9ACTN</name>
<dbReference type="EMBL" id="SMKU01000030">
    <property type="protein sequence ID" value="TDD93507.1"/>
    <property type="molecule type" value="Genomic_DNA"/>
</dbReference>
<reference evidence="1 2" key="1">
    <citation type="submission" date="2019-03" db="EMBL/GenBank/DDBJ databases">
        <title>Draft genome sequences of novel Actinobacteria.</title>
        <authorList>
            <person name="Sahin N."/>
            <person name="Ay H."/>
            <person name="Saygin H."/>
        </authorList>
    </citation>
    <scope>NUCLEOTIDE SEQUENCE [LARGE SCALE GENOMIC DNA]</scope>
    <source>
        <strain evidence="1 2">H3C3</strain>
    </source>
</reference>
<comment type="caution">
    <text evidence="1">The sequence shown here is derived from an EMBL/GenBank/DDBJ whole genome shotgun (WGS) entry which is preliminary data.</text>
</comment>